<feature type="transmembrane region" description="Helical" evidence="2">
    <location>
        <begin position="50"/>
        <end position="69"/>
    </location>
</feature>
<dbReference type="InterPro" id="IPR051311">
    <property type="entry name" value="DedA_domain"/>
</dbReference>
<proteinExistence type="inferred from homology"/>
<dbReference type="Proteomes" id="UP000070467">
    <property type="component" value="Unassembled WGS sequence"/>
</dbReference>
<feature type="transmembrane region" description="Helical" evidence="2">
    <location>
        <begin position="12"/>
        <end position="30"/>
    </location>
</feature>
<organism evidence="4 5">
    <name type="scientific">Gemelliphila asaccharolytica</name>
    <dbReference type="NCBI Taxonomy" id="502393"/>
    <lineage>
        <taxon>Bacteria</taxon>
        <taxon>Bacillati</taxon>
        <taxon>Bacillota</taxon>
        <taxon>Bacilli</taxon>
        <taxon>Bacillales</taxon>
        <taxon>Gemellaceae</taxon>
        <taxon>Gemelliphila</taxon>
    </lineage>
</organism>
<dbReference type="PANTHER" id="PTHR42709">
    <property type="entry name" value="ALKALINE PHOSPHATASE LIKE PROTEIN"/>
    <property type="match status" value="1"/>
</dbReference>
<evidence type="ECO:0000313" key="4">
    <source>
        <dbReference type="EMBL" id="KXB57080.1"/>
    </source>
</evidence>
<feature type="domain" description="VTT" evidence="3">
    <location>
        <begin position="30"/>
        <end position="155"/>
    </location>
</feature>
<dbReference type="RefSeq" id="WP_083505644.1">
    <property type="nucleotide sequence ID" value="NZ_KQ959899.1"/>
</dbReference>
<evidence type="ECO:0000256" key="2">
    <source>
        <dbReference type="SAM" id="Phobius"/>
    </source>
</evidence>
<sequence length="198" mass="22633">MEETLFKLLTNHVYLILFFSLILEFVALPIPGETMMVLAGVMGYYGHSNYILMVLSASLGTIIGMQMSYEVGRRLGTKAIDKYGSYIGLTKIRMEKASKFFNKYGNVVIFIAYYLPGVRHILGYFSGITKINSKKFHIYSTIGGILWVTTFITVGVVLGPSWEYIFKLLHKYGIIFVIIVILAVIFYFIYKKNRKTVR</sequence>
<reference evidence="4 5" key="1">
    <citation type="submission" date="2016-01" db="EMBL/GenBank/DDBJ databases">
        <authorList>
            <person name="Mitreva M."/>
            <person name="Pepin K.H."/>
            <person name="Mihindukulasuriya K.A."/>
            <person name="Fulton R."/>
            <person name="Fronick C."/>
            <person name="O'Laughlin M."/>
            <person name="Miner T."/>
            <person name="Herter B."/>
            <person name="Rosa B.A."/>
            <person name="Cordes M."/>
            <person name="Tomlinson C."/>
            <person name="Wollam A."/>
            <person name="Palsikar V.B."/>
            <person name="Mardis E.R."/>
            <person name="Wilson R.K."/>
        </authorList>
    </citation>
    <scope>NUCLEOTIDE SEQUENCE [LARGE SCALE GENOMIC DNA]</scope>
    <source>
        <strain evidence="4 5">KA00071</strain>
    </source>
</reference>
<keyword evidence="2" id="KW-0812">Transmembrane</keyword>
<comment type="caution">
    <text evidence="4">The sequence shown here is derived from an EMBL/GenBank/DDBJ whole genome shotgun (WGS) entry which is preliminary data.</text>
</comment>
<evidence type="ECO:0000259" key="3">
    <source>
        <dbReference type="Pfam" id="PF09335"/>
    </source>
</evidence>
<dbReference type="InterPro" id="IPR032816">
    <property type="entry name" value="VTT_dom"/>
</dbReference>
<keyword evidence="5" id="KW-1185">Reference proteome</keyword>
<keyword evidence="2" id="KW-1133">Transmembrane helix</keyword>
<dbReference type="Pfam" id="PF09335">
    <property type="entry name" value="VTT_dom"/>
    <property type="match status" value="1"/>
</dbReference>
<evidence type="ECO:0000313" key="5">
    <source>
        <dbReference type="Proteomes" id="UP000070467"/>
    </source>
</evidence>
<protein>
    <submittedName>
        <fullName evidence="4">SNARE-like domain protein</fullName>
    </submittedName>
</protein>
<comment type="similarity">
    <text evidence="1">Belongs to the DedA family.</text>
</comment>
<name>A0ABR5TL29_9BACL</name>
<feature type="transmembrane region" description="Helical" evidence="2">
    <location>
        <begin position="172"/>
        <end position="190"/>
    </location>
</feature>
<keyword evidence="2" id="KW-0472">Membrane</keyword>
<feature type="transmembrane region" description="Helical" evidence="2">
    <location>
        <begin position="138"/>
        <end position="160"/>
    </location>
</feature>
<gene>
    <name evidence="4" type="ORF">HMPREF1871_00991</name>
</gene>
<accession>A0ABR5TL29</accession>
<evidence type="ECO:0000256" key="1">
    <source>
        <dbReference type="ARBA" id="ARBA00010792"/>
    </source>
</evidence>
<dbReference type="EMBL" id="LSDB01000052">
    <property type="protein sequence ID" value="KXB57080.1"/>
    <property type="molecule type" value="Genomic_DNA"/>
</dbReference>
<dbReference type="PANTHER" id="PTHR42709:SF9">
    <property type="entry name" value="ALKALINE PHOSPHATASE LIKE PROTEIN"/>
    <property type="match status" value="1"/>
</dbReference>